<dbReference type="EMBL" id="RCHS01003740">
    <property type="protein sequence ID" value="RMX39939.1"/>
    <property type="molecule type" value="Genomic_DNA"/>
</dbReference>
<gene>
    <name evidence="1" type="ORF">pdam_00022015</name>
</gene>
<dbReference type="AlphaFoldDB" id="A0A3M6TF28"/>
<organism evidence="1 2">
    <name type="scientific">Pocillopora damicornis</name>
    <name type="common">Cauliflower coral</name>
    <name type="synonym">Millepora damicornis</name>
    <dbReference type="NCBI Taxonomy" id="46731"/>
    <lineage>
        <taxon>Eukaryota</taxon>
        <taxon>Metazoa</taxon>
        <taxon>Cnidaria</taxon>
        <taxon>Anthozoa</taxon>
        <taxon>Hexacorallia</taxon>
        <taxon>Scleractinia</taxon>
        <taxon>Astrocoeniina</taxon>
        <taxon>Pocilloporidae</taxon>
        <taxon>Pocillopora</taxon>
    </lineage>
</organism>
<name>A0A3M6TF28_POCDA</name>
<sequence length="192" mass="21360">MIPVYQYLNLQSLTVTSVQQHVPIPPSRFLSLPFPLNLKQWCQPSRVRLIKEKHLYKRQKQLYAITEVRWNSGPQMVMHCPKYKTILLIADRQRRTTKTDFVQKRINRGSQTSAQVQCSDCVVFKTGSFALSTSPLVCPIASTVGAWSGSPGCNAISLGFGVSCHGFHLTAAGGLAKNCHILLKVGDVYTIV</sequence>
<reference evidence="1 2" key="1">
    <citation type="journal article" date="2018" name="Sci. Rep.">
        <title>Comparative analysis of the Pocillopora damicornis genome highlights role of immune system in coral evolution.</title>
        <authorList>
            <person name="Cunning R."/>
            <person name="Bay R.A."/>
            <person name="Gillette P."/>
            <person name="Baker A.C."/>
            <person name="Traylor-Knowles N."/>
        </authorList>
    </citation>
    <scope>NUCLEOTIDE SEQUENCE [LARGE SCALE GENOMIC DNA]</scope>
    <source>
        <strain evidence="1">RSMAS</strain>
        <tissue evidence="1">Whole animal</tissue>
    </source>
</reference>
<dbReference type="Proteomes" id="UP000275408">
    <property type="component" value="Unassembled WGS sequence"/>
</dbReference>
<proteinExistence type="predicted"/>
<evidence type="ECO:0000313" key="2">
    <source>
        <dbReference type="Proteomes" id="UP000275408"/>
    </source>
</evidence>
<protein>
    <submittedName>
        <fullName evidence="1">Uncharacterized protein</fullName>
    </submittedName>
</protein>
<comment type="caution">
    <text evidence="1">The sequence shown here is derived from an EMBL/GenBank/DDBJ whole genome shotgun (WGS) entry which is preliminary data.</text>
</comment>
<keyword evidence="2" id="KW-1185">Reference proteome</keyword>
<evidence type="ECO:0000313" key="1">
    <source>
        <dbReference type="EMBL" id="RMX39939.1"/>
    </source>
</evidence>
<feature type="non-terminal residue" evidence="1">
    <location>
        <position position="192"/>
    </location>
</feature>
<accession>A0A3M6TF28</accession>